<feature type="chain" id="PRO_5039488021" evidence="2">
    <location>
        <begin position="22"/>
        <end position="372"/>
    </location>
</feature>
<dbReference type="SUPFAM" id="SSF50952">
    <property type="entry name" value="Soluble quinoprotein glucose dehydrogenase"/>
    <property type="match status" value="1"/>
</dbReference>
<feature type="region of interest" description="Disordered" evidence="1">
    <location>
        <begin position="30"/>
        <end position="50"/>
    </location>
</feature>
<dbReference type="InterPro" id="IPR011041">
    <property type="entry name" value="Quinoprot_gluc/sorb_DH_b-prop"/>
</dbReference>
<feature type="compositionally biased region" description="Low complexity" evidence="1">
    <location>
        <begin position="35"/>
        <end position="48"/>
    </location>
</feature>
<dbReference type="KEGG" id="gcr:GcLGCM259_2931"/>
<feature type="domain" description="Glucose/Sorbosone dehydrogenase" evidence="3">
    <location>
        <begin position="60"/>
        <end position="351"/>
    </location>
</feature>
<dbReference type="AlphaFoldDB" id="A0A5B7WXH8"/>
<dbReference type="Gene3D" id="2.120.10.30">
    <property type="entry name" value="TolB, C-terminal domain"/>
    <property type="match status" value="1"/>
</dbReference>
<dbReference type="RefSeq" id="WP_138927103.1">
    <property type="nucleotide sequence ID" value="NZ_CP034412.1"/>
</dbReference>
<evidence type="ECO:0000256" key="2">
    <source>
        <dbReference type="SAM" id="SignalP"/>
    </source>
</evidence>
<keyword evidence="5" id="KW-1185">Reference proteome</keyword>
<evidence type="ECO:0000313" key="4">
    <source>
        <dbReference type="EMBL" id="QCY48637.1"/>
    </source>
</evidence>
<evidence type="ECO:0000256" key="1">
    <source>
        <dbReference type="SAM" id="MobiDB-lite"/>
    </source>
</evidence>
<evidence type="ECO:0000259" key="3">
    <source>
        <dbReference type="Pfam" id="PF07995"/>
    </source>
</evidence>
<feature type="signal peptide" evidence="2">
    <location>
        <begin position="1"/>
        <end position="21"/>
    </location>
</feature>
<name>A0A5B7WXH8_9MICC</name>
<dbReference type="Pfam" id="PF07995">
    <property type="entry name" value="GSDH"/>
    <property type="match status" value="1"/>
</dbReference>
<organism evidence="4 5">
    <name type="scientific">Glutamicibacter creatinolyticus</name>
    <dbReference type="NCBI Taxonomy" id="162496"/>
    <lineage>
        <taxon>Bacteria</taxon>
        <taxon>Bacillati</taxon>
        <taxon>Actinomycetota</taxon>
        <taxon>Actinomycetes</taxon>
        <taxon>Micrococcales</taxon>
        <taxon>Micrococcaceae</taxon>
        <taxon>Glutamicibacter</taxon>
    </lineage>
</organism>
<sequence length="372" mass="39718">MRGRHCWYPLAALCLLLVACSGPVPIPPAAPQSDASPTASGPTGPSPAHRAEVSVITRNLQAPWSICRAMDTTLVSERDTARILEVDTTGRQRTVGTVPGVRLGGEGGLLGLAFAEPDQLYAYSTGATGNRIQRFTLHGKPGSLRLGQQRTVIDELPSAGIHNGGRIAFGPDGKLYAGVGDAAQPDAAQDPESLGGKILRLEPDGGIPADNPFPGSAVYSLGHRNVQGLAWDGRGRMYASEFGQNTFDELNEIRAGGNYGWPQVEGQAERRDRRFTDPIAQWPTGQASPSGIAIADGWVYLANLRGQRLRRVELANPQHQQELLTGQGRLRAVLEVGPGQLWMLTNNTDGRGTPQPGDDRIIQLRLQAPPGS</sequence>
<keyword evidence="2" id="KW-0732">Signal</keyword>
<proteinExistence type="predicted"/>
<dbReference type="PANTHER" id="PTHR19328">
    <property type="entry name" value="HEDGEHOG-INTERACTING PROTEIN"/>
    <property type="match status" value="1"/>
</dbReference>
<protein>
    <submittedName>
        <fullName evidence="4">PQQ-dependent sugar dehydrogenase</fullName>
    </submittedName>
</protein>
<dbReference type="InterPro" id="IPR011042">
    <property type="entry name" value="6-blade_b-propeller_TolB-like"/>
</dbReference>
<gene>
    <name evidence="4" type="ORF">GcLGCM259_2931</name>
</gene>
<dbReference type="Proteomes" id="UP000307000">
    <property type="component" value="Chromosome"/>
</dbReference>
<reference evidence="4 5" key="1">
    <citation type="submission" date="2018-12" db="EMBL/GenBank/DDBJ databases">
        <title>Complete Genome Sequence of Glutamicibacter creatinolyticus strain LGCM259,isolated from an abscess of a 12-year-old mare in Italy.</title>
        <authorList>
            <person name="Santos R.G."/>
            <person name="Silva A.L."/>
            <person name="Seyffert N."/>
            <person name="Castro T.L.P."/>
            <person name="Attili A.R."/>
            <person name="Rifici C."/>
            <person name="Mazzullo G."/>
            <person name="Brenig B."/>
            <person name="Venanzi F."/>
            <person name="Azevedo V."/>
        </authorList>
    </citation>
    <scope>NUCLEOTIDE SEQUENCE [LARGE SCALE GENOMIC DNA]</scope>
    <source>
        <strain evidence="4 5">LGCM 259</strain>
    </source>
</reference>
<dbReference type="PANTHER" id="PTHR19328:SF13">
    <property type="entry name" value="HIPL1 PROTEIN"/>
    <property type="match status" value="1"/>
</dbReference>
<dbReference type="PROSITE" id="PS51257">
    <property type="entry name" value="PROKAR_LIPOPROTEIN"/>
    <property type="match status" value="1"/>
</dbReference>
<evidence type="ECO:0000313" key="5">
    <source>
        <dbReference type="Proteomes" id="UP000307000"/>
    </source>
</evidence>
<dbReference type="EMBL" id="CP034412">
    <property type="protein sequence ID" value="QCY48637.1"/>
    <property type="molecule type" value="Genomic_DNA"/>
</dbReference>
<accession>A0A5B7WXH8</accession>
<dbReference type="InterPro" id="IPR012938">
    <property type="entry name" value="Glc/Sorbosone_DH"/>
</dbReference>